<feature type="domain" description="Cathepsin propeptide inhibitor" evidence="2">
    <location>
        <begin position="23"/>
        <end position="79"/>
    </location>
</feature>
<gene>
    <name evidence="3" type="ORF">CALMAC_LOCUS3704</name>
</gene>
<dbReference type="SUPFAM" id="SSF54001">
    <property type="entry name" value="Cysteine proteinases"/>
    <property type="match status" value="1"/>
</dbReference>
<accession>A0A653BTS3</accession>
<dbReference type="InterPro" id="IPR013201">
    <property type="entry name" value="Prot_inhib_I29"/>
</dbReference>
<evidence type="ECO:0000313" key="4">
    <source>
        <dbReference type="Proteomes" id="UP000410492"/>
    </source>
</evidence>
<proteinExistence type="predicted"/>
<organism evidence="3 4">
    <name type="scientific">Callosobruchus maculatus</name>
    <name type="common">Southern cowpea weevil</name>
    <name type="synonym">Pulse bruchid</name>
    <dbReference type="NCBI Taxonomy" id="64391"/>
    <lineage>
        <taxon>Eukaryota</taxon>
        <taxon>Metazoa</taxon>
        <taxon>Ecdysozoa</taxon>
        <taxon>Arthropoda</taxon>
        <taxon>Hexapoda</taxon>
        <taxon>Insecta</taxon>
        <taxon>Pterygota</taxon>
        <taxon>Neoptera</taxon>
        <taxon>Endopterygota</taxon>
        <taxon>Coleoptera</taxon>
        <taxon>Polyphaga</taxon>
        <taxon>Cucujiformia</taxon>
        <taxon>Chrysomeloidea</taxon>
        <taxon>Chrysomelidae</taxon>
        <taxon>Bruchinae</taxon>
        <taxon>Bruchini</taxon>
        <taxon>Callosobruchus</taxon>
    </lineage>
</organism>
<dbReference type="Pfam" id="PF08246">
    <property type="entry name" value="Inhibitor_I29"/>
    <property type="match status" value="1"/>
</dbReference>
<evidence type="ECO:0000313" key="3">
    <source>
        <dbReference type="EMBL" id="VEN39008.1"/>
    </source>
</evidence>
<feature type="region of interest" description="Disordered" evidence="1">
    <location>
        <begin position="13"/>
        <end position="36"/>
    </location>
</feature>
<keyword evidence="4" id="KW-1185">Reference proteome</keyword>
<protein>
    <recommendedName>
        <fullName evidence="2">Cathepsin propeptide inhibitor domain-containing protein</fullName>
    </recommendedName>
</protein>
<name>A0A653BTS3_CALMS</name>
<evidence type="ECO:0000256" key="1">
    <source>
        <dbReference type="SAM" id="MobiDB-lite"/>
    </source>
</evidence>
<sequence>MILMHTKVKYLRTPAAPSQKSLRSTHGKNYDSPEEEQKRFKIFQDNLKTIEEHNKKYEAGETTWQMGINQFADLTADEMKQRYTGIIPPKDK</sequence>
<dbReference type="Proteomes" id="UP000410492">
    <property type="component" value="Unassembled WGS sequence"/>
</dbReference>
<dbReference type="SMART" id="SM00848">
    <property type="entry name" value="Inhibitor_I29"/>
    <property type="match status" value="1"/>
</dbReference>
<dbReference type="EMBL" id="CAACVG010005213">
    <property type="protein sequence ID" value="VEN39008.1"/>
    <property type="molecule type" value="Genomic_DNA"/>
</dbReference>
<dbReference type="InterPro" id="IPR038765">
    <property type="entry name" value="Papain-like_cys_pep_sf"/>
</dbReference>
<dbReference type="OrthoDB" id="5855924at2759"/>
<reference evidence="3 4" key="1">
    <citation type="submission" date="2019-01" db="EMBL/GenBank/DDBJ databases">
        <authorList>
            <person name="Sayadi A."/>
        </authorList>
    </citation>
    <scope>NUCLEOTIDE SEQUENCE [LARGE SCALE GENOMIC DNA]</scope>
</reference>
<evidence type="ECO:0000259" key="2">
    <source>
        <dbReference type="SMART" id="SM00848"/>
    </source>
</evidence>
<dbReference type="AlphaFoldDB" id="A0A653BTS3"/>
<dbReference type="Gene3D" id="1.10.287.2250">
    <property type="match status" value="1"/>
</dbReference>